<dbReference type="RefSeq" id="WP_143114556.1">
    <property type="nucleotide sequence ID" value="NZ_CP067341.1"/>
</dbReference>
<protein>
    <submittedName>
        <fullName evidence="2">Uncharacterized protein</fullName>
    </submittedName>
</protein>
<accession>A0ABX7ANY3</accession>
<feature type="region of interest" description="Disordered" evidence="1">
    <location>
        <begin position="1"/>
        <end position="24"/>
    </location>
</feature>
<dbReference type="EMBL" id="CP067341">
    <property type="protein sequence ID" value="QQP11655.1"/>
    <property type="molecule type" value="Genomic_DNA"/>
</dbReference>
<proteinExistence type="predicted"/>
<sequence>MNRTSRTTSDSMSRAQSATNRLGSAVSSASNRMGGFAAQVSRLHVSSNGLSASFGGLQSTLVGLAGAYLTAQGAAKAFDATIGAAARYEQSEVAVKAIFNDTQKSDAYMKMVDKMAIDSPLLNSTDMLASSKSLVAMTKDVDELGKAWSIIERLMVRPYARHRRSSLRFEGALAR</sequence>
<feature type="compositionally biased region" description="Polar residues" evidence="1">
    <location>
        <begin position="15"/>
        <end position="24"/>
    </location>
</feature>
<evidence type="ECO:0000256" key="1">
    <source>
        <dbReference type="SAM" id="MobiDB-lite"/>
    </source>
</evidence>
<evidence type="ECO:0000313" key="2">
    <source>
        <dbReference type="EMBL" id="QQP11655.1"/>
    </source>
</evidence>
<evidence type="ECO:0000313" key="3">
    <source>
        <dbReference type="Proteomes" id="UP000596049"/>
    </source>
</evidence>
<gene>
    <name evidence="2" type="ORF">FJQ98_21090</name>
</gene>
<organism evidence="2 3">
    <name type="scientific">Lysinibacillus agricola</name>
    <dbReference type="NCBI Taxonomy" id="2590012"/>
    <lineage>
        <taxon>Bacteria</taxon>
        <taxon>Bacillati</taxon>
        <taxon>Bacillota</taxon>
        <taxon>Bacilli</taxon>
        <taxon>Bacillales</taxon>
        <taxon>Bacillaceae</taxon>
        <taxon>Lysinibacillus</taxon>
    </lineage>
</organism>
<reference evidence="2 3" key="1">
    <citation type="submission" date="2020-01" db="EMBL/GenBank/DDBJ databases">
        <authorList>
            <person name="Liu G."/>
            <person name="Liu B."/>
        </authorList>
    </citation>
    <scope>NUCLEOTIDE SEQUENCE [LARGE SCALE GENOMIC DNA]</scope>
    <source>
        <strain evidence="2 3">FJAT-51161</strain>
    </source>
</reference>
<feature type="compositionally biased region" description="Low complexity" evidence="1">
    <location>
        <begin position="1"/>
        <end position="14"/>
    </location>
</feature>
<name>A0ABX7ANY3_9BACI</name>
<dbReference type="Proteomes" id="UP000596049">
    <property type="component" value="Chromosome"/>
</dbReference>
<keyword evidence="3" id="KW-1185">Reference proteome</keyword>